<dbReference type="EMBL" id="MDGM01000007">
    <property type="protein sequence ID" value="PIB25848.1"/>
    <property type="molecule type" value="Genomic_DNA"/>
</dbReference>
<dbReference type="PANTHER" id="PTHR11365:SF23">
    <property type="entry name" value="HYPOTHETICAL 5-OXOPROLINASE (EUROFUNG)-RELATED"/>
    <property type="match status" value="1"/>
</dbReference>
<evidence type="ECO:0000313" key="6">
    <source>
        <dbReference type="EMBL" id="PIB25848.1"/>
    </source>
</evidence>
<dbReference type="RefSeq" id="WP_099591587.1">
    <property type="nucleotide sequence ID" value="NZ_MDGM01000007.1"/>
</dbReference>
<accession>A0A2G5K8I4</accession>
<dbReference type="InterPro" id="IPR002821">
    <property type="entry name" value="Hydantoinase_A"/>
</dbReference>
<gene>
    <name evidence="6" type="ORF">BFP76_12660</name>
</gene>
<evidence type="ECO:0000256" key="1">
    <source>
        <dbReference type="ARBA" id="ARBA00010403"/>
    </source>
</evidence>
<dbReference type="InterPro" id="IPR003692">
    <property type="entry name" value="Hydantoinase_B"/>
</dbReference>
<evidence type="ECO:0000259" key="4">
    <source>
        <dbReference type="Pfam" id="PF02538"/>
    </source>
</evidence>
<proteinExistence type="inferred from homology"/>
<dbReference type="PANTHER" id="PTHR11365">
    <property type="entry name" value="5-OXOPROLINASE RELATED"/>
    <property type="match status" value="1"/>
</dbReference>
<comment type="similarity">
    <text evidence="1">Belongs to the oxoprolinase family.</text>
</comment>
<name>A0A2G5K8I4_9RHOB</name>
<dbReference type="InterPro" id="IPR008040">
    <property type="entry name" value="Hydant_A_N"/>
</dbReference>
<organism evidence="6 7">
    <name type="scientific">Paramylibacter kogurei</name>
    <dbReference type="NCBI Taxonomy" id="1889778"/>
    <lineage>
        <taxon>Bacteria</taxon>
        <taxon>Pseudomonadati</taxon>
        <taxon>Pseudomonadota</taxon>
        <taxon>Alphaproteobacteria</taxon>
        <taxon>Rhodobacterales</taxon>
        <taxon>Paracoccaceae</taxon>
        <taxon>Paramylibacter</taxon>
    </lineage>
</organism>
<reference evidence="6 7" key="1">
    <citation type="submission" date="2016-08" db="EMBL/GenBank/DDBJ databases">
        <title>Draft genome of Amylibacter sp. strain 4G11.</title>
        <authorList>
            <person name="Wong S.-K."/>
            <person name="Hamasaki K."/>
            <person name="Yoshizawa S."/>
        </authorList>
    </citation>
    <scope>NUCLEOTIDE SEQUENCE [LARGE SCALE GENOMIC DNA]</scope>
    <source>
        <strain evidence="6 7">4G11</strain>
    </source>
</reference>
<dbReference type="GO" id="GO:0005829">
    <property type="term" value="C:cytosol"/>
    <property type="evidence" value="ECO:0007669"/>
    <property type="project" value="TreeGrafter"/>
</dbReference>
<evidence type="ECO:0000256" key="2">
    <source>
        <dbReference type="SAM" id="MobiDB-lite"/>
    </source>
</evidence>
<dbReference type="InterPro" id="IPR045079">
    <property type="entry name" value="Oxoprolinase-like"/>
</dbReference>
<dbReference type="Proteomes" id="UP000231516">
    <property type="component" value="Unassembled WGS sequence"/>
</dbReference>
<dbReference type="Pfam" id="PF05378">
    <property type="entry name" value="Hydant_A_N"/>
    <property type="match status" value="1"/>
</dbReference>
<sequence>MSGTANSKWQFWVDRGGTFTDIVARKPDGKLVSHKLLSENPELYKDAAVQGIRDMLRLLPADDMPKGMISAVKMGTTVATNALLERDGEDLCLFITAGFRDMLRIGYQNRPRLFDLHIQLPELLYKSVCEVEERVDASGKVLTPLNLDRARADLQAQYDAGLRSVAIALMHSYLNPDHELAVAKLAREIGFTQISASHETSKLIKIVGRGDTTVVDAYLSPILRRYVEQVSDALDVENGGCDRLFFMKSDGGLTQANLFQGKDSILSGPAGGVIGMVSTAADAGFEKIIGFDMGGTSTDVCHYAGDLERSFETEVAGVRMRAPMMDIHTVAAGGGSILAWRDGRYQVGPESAGANPGPACYRRGGPLTVTDCNVLLGRLNPAYFPKVFGPNGDQAMDTKIVRQKFEQLANEIAADTGSAPKSPEETAEGFLKIAIENMAHAVKKISVERGHDVTDYTLVSFGGAGGQHACLVADALGIRRVFIHPFAGVLSALGMGLADVRALHEEQADLSLDELPTAVKRIAALKDHAVAEIQKQGVPEEQIITQDTCHVRYDGSHQTLQVPFGSRDEIQSTFEDAHNARFGFISPDRLIKIDMLTVEAIGEMTDKAMVEDTPKSTQDPEFVPVFCDEKLQDAPLFDRNALQKDDRVSGPAVITEPTGTNFIVSGWQAVKDDLGNLIITRVKDRVSEHAIGTTADPVMLEVFNNLFMSIAEQMGTTLAHTAYSVNIRERLDFSCALFDATGDLVANAPHVPVHLGSMGESVRTVIRLNTGKMKPGDSYMLNAPFNGGTHLPDVTVITPVFNRGGDDILFYVGSRGHHADIGGRTPGSAPPDSTHIEEEGVVIDNFKLVENGRMLIDETRAVLASGRYPCRNIDQNIADLEAQIAANTTGINEVYRMIDNFGVDTVLAYMKHVQNNAEASVRRVIGELKDGSFDYPLDHGAHIKVSIKVDQKNGRAIVDFTGTSDQHSGNYNAPLSICHAVVLYVFRTLVGKDIPMNEGCLKPIDIIAPSGSMINPVSPAAVISGNTEVSQAIADCMYGALGVLAGSQGTMNNFVWGNEAFQNYETIAGGTGAGNGFDGADAVHSHMTNTLMTDPEVLETRFPVRVEEFSIRKNSGGDGRWHGGNGLTRRLRFLDDVTVTTLCSHRIEQPFGAHGGQNGGIGENRVIRSSGEVEELQGNDIAQLNSGDMFEMKTPGGGGFGKLP</sequence>
<protein>
    <submittedName>
        <fullName evidence="6">5-oxoprolinase</fullName>
    </submittedName>
</protein>
<evidence type="ECO:0000259" key="5">
    <source>
        <dbReference type="Pfam" id="PF05378"/>
    </source>
</evidence>
<feature type="domain" description="Hydantoinase/oxoprolinase N-terminal" evidence="5">
    <location>
        <begin position="11"/>
        <end position="190"/>
    </location>
</feature>
<evidence type="ECO:0000259" key="3">
    <source>
        <dbReference type="Pfam" id="PF01968"/>
    </source>
</evidence>
<feature type="domain" description="Hydantoinase A/oxoprolinase" evidence="3">
    <location>
        <begin position="209"/>
        <end position="502"/>
    </location>
</feature>
<dbReference type="OrthoDB" id="9759608at2"/>
<dbReference type="Pfam" id="PF02538">
    <property type="entry name" value="Hydantoinase_B"/>
    <property type="match status" value="1"/>
</dbReference>
<dbReference type="GO" id="GO:0006749">
    <property type="term" value="P:glutathione metabolic process"/>
    <property type="evidence" value="ECO:0007669"/>
    <property type="project" value="TreeGrafter"/>
</dbReference>
<evidence type="ECO:0000313" key="7">
    <source>
        <dbReference type="Proteomes" id="UP000231516"/>
    </source>
</evidence>
<comment type="caution">
    <text evidence="6">The sequence shown here is derived from an EMBL/GenBank/DDBJ whole genome shotgun (WGS) entry which is preliminary data.</text>
</comment>
<dbReference type="Pfam" id="PF01968">
    <property type="entry name" value="Hydantoinase_A"/>
    <property type="match status" value="1"/>
</dbReference>
<feature type="compositionally biased region" description="Gly residues" evidence="2">
    <location>
        <begin position="1195"/>
        <end position="1204"/>
    </location>
</feature>
<dbReference type="GO" id="GO:0017168">
    <property type="term" value="F:5-oxoprolinase (ATP-hydrolyzing) activity"/>
    <property type="evidence" value="ECO:0007669"/>
    <property type="project" value="TreeGrafter"/>
</dbReference>
<feature type="domain" description="Hydantoinase B/oxoprolinase" evidence="4">
    <location>
        <begin position="696"/>
        <end position="1202"/>
    </location>
</feature>
<keyword evidence="7" id="KW-1185">Reference proteome</keyword>
<feature type="region of interest" description="Disordered" evidence="2">
    <location>
        <begin position="1179"/>
        <end position="1204"/>
    </location>
</feature>
<dbReference type="AlphaFoldDB" id="A0A2G5K8I4"/>